<dbReference type="RefSeq" id="WP_176065946.1">
    <property type="nucleotide sequence ID" value="NZ_BJTG01000006.1"/>
</dbReference>
<dbReference type="Gene3D" id="1.20.1250.20">
    <property type="entry name" value="MFS general substrate transporter like domains"/>
    <property type="match status" value="2"/>
</dbReference>
<dbReference type="GO" id="GO:0016020">
    <property type="term" value="C:membrane"/>
    <property type="evidence" value="ECO:0007669"/>
    <property type="project" value="UniProtKB-SubCell"/>
</dbReference>
<comment type="caution">
    <text evidence="7">The sequence shown here is derived from an EMBL/GenBank/DDBJ whole genome shotgun (WGS) entry which is preliminary data.</text>
</comment>
<keyword evidence="5 6" id="KW-0472">Membrane</keyword>
<reference evidence="8" key="1">
    <citation type="journal article" date="2020" name="Appl. Environ. Microbiol.">
        <title>Diazotrophic Anaeromyxobacter Isolates from Soils.</title>
        <authorList>
            <person name="Masuda Y."/>
            <person name="Yamanaka H."/>
            <person name="Xu Z.X."/>
            <person name="Shiratori Y."/>
            <person name="Aono T."/>
            <person name="Amachi S."/>
            <person name="Senoo K."/>
            <person name="Itoh H."/>
        </authorList>
    </citation>
    <scope>NUCLEOTIDE SEQUENCE [LARGE SCALE GENOMIC DNA]</scope>
    <source>
        <strain evidence="8">R267</strain>
    </source>
</reference>
<feature type="transmembrane region" description="Helical" evidence="6">
    <location>
        <begin position="180"/>
        <end position="201"/>
    </location>
</feature>
<dbReference type="AlphaFoldDB" id="A0A7I9VNC2"/>
<dbReference type="InterPro" id="IPR004752">
    <property type="entry name" value="AmpG_permease/AT-1"/>
</dbReference>
<dbReference type="InterPro" id="IPR036259">
    <property type="entry name" value="MFS_trans_sf"/>
</dbReference>
<feature type="transmembrane region" description="Helical" evidence="6">
    <location>
        <begin position="326"/>
        <end position="348"/>
    </location>
</feature>
<sequence>MAAPAQKLTTSQSLRAAFSSWRLGSVSLLSFSSGLPLGLVLTAIPFWMQQEGIDIKSIGLVTLAQAPYAFKFLWSPLMDRFAPRRGRKRAWIAIGQVLLAASVAALALWAGRPTMGAITVLTLLISFSSSTQDIAIDAYTVEVLRKEEQGAAVGARVALYRAAMYIGGAVVVSIGPKIGWGLAFVLLGLVFLALLPVTALAPEPEGVPPAPASLRAAVWDPFVSFFRHPRALEIASFLFLYKFSNNVAEALVRPFLGQLGYHPLEVGIATGTISLFANIGGTILGGLACTAWGVGRALWVFGVVQALAHGGYAVVAELGINRPAMYAAMGLEAGAIGLGTAAFNVLLLRITQKRFSATQYALFSSIFALNRTVAGPPAGVLIDALGWRDFFLLTIPMAIPGMVMLQRFVPWQAREIPETAEADLGAGEKVGAPVTAGALVRRGLYAAVLSAGLFYLTSAVLLALRAMHGGKAPFELARATAVMLHPARPSDWLDLVGPPVAGVVIGFAWAAFLAARHGIAARGPRG</sequence>
<organism evidence="7 8">
    <name type="scientific">Anaeromyxobacter diazotrophicus</name>
    <dbReference type="NCBI Taxonomy" id="2590199"/>
    <lineage>
        <taxon>Bacteria</taxon>
        <taxon>Pseudomonadati</taxon>
        <taxon>Myxococcota</taxon>
        <taxon>Myxococcia</taxon>
        <taxon>Myxococcales</taxon>
        <taxon>Cystobacterineae</taxon>
        <taxon>Anaeromyxobacteraceae</taxon>
        <taxon>Anaeromyxobacter</taxon>
    </lineage>
</organism>
<evidence type="ECO:0000256" key="4">
    <source>
        <dbReference type="ARBA" id="ARBA00022989"/>
    </source>
</evidence>
<feature type="transmembrane region" description="Helical" evidence="6">
    <location>
        <begin position="53"/>
        <end position="70"/>
    </location>
</feature>
<evidence type="ECO:0000313" key="7">
    <source>
        <dbReference type="EMBL" id="GEJ57903.1"/>
    </source>
</evidence>
<dbReference type="Proteomes" id="UP000503640">
    <property type="component" value="Unassembled WGS sequence"/>
</dbReference>
<dbReference type="PANTHER" id="PTHR12778:SF10">
    <property type="entry name" value="MAJOR FACILITATOR SUPERFAMILY DOMAIN-CONTAINING PROTEIN 3"/>
    <property type="match status" value="1"/>
</dbReference>
<feature type="transmembrane region" description="Helical" evidence="6">
    <location>
        <begin position="157"/>
        <end position="174"/>
    </location>
</feature>
<keyword evidence="8" id="KW-1185">Reference proteome</keyword>
<feature type="transmembrane region" description="Helical" evidence="6">
    <location>
        <begin position="495"/>
        <end position="515"/>
    </location>
</feature>
<feature type="transmembrane region" description="Helical" evidence="6">
    <location>
        <begin position="90"/>
        <end position="110"/>
    </location>
</feature>
<name>A0A7I9VNC2_9BACT</name>
<keyword evidence="3 6" id="KW-0812">Transmembrane</keyword>
<protein>
    <submittedName>
        <fullName evidence="7">Integral membrane signal transducer protein</fullName>
    </submittedName>
</protein>
<evidence type="ECO:0000256" key="6">
    <source>
        <dbReference type="SAM" id="Phobius"/>
    </source>
</evidence>
<keyword evidence="2" id="KW-0813">Transport</keyword>
<dbReference type="PANTHER" id="PTHR12778">
    <property type="entry name" value="SOLUTE CARRIER FAMILY 33 ACETYL-COA TRANSPORTER -RELATED"/>
    <property type="match status" value="1"/>
</dbReference>
<accession>A0A7I9VNC2</accession>
<gene>
    <name evidence="7" type="ORF">AMYX_26440</name>
</gene>
<evidence type="ECO:0000256" key="3">
    <source>
        <dbReference type="ARBA" id="ARBA00022692"/>
    </source>
</evidence>
<dbReference type="Pfam" id="PF07690">
    <property type="entry name" value="MFS_1"/>
    <property type="match status" value="1"/>
</dbReference>
<evidence type="ECO:0000256" key="2">
    <source>
        <dbReference type="ARBA" id="ARBA00022448"/>
    </source>
</evidence>
<dbReference type="EMBL" id="BJTG01000006">
    <property type="protein sequence ID" value="GEJ57903.1"/>
    <property type="molecule type" value="Genomic_DNA"/>
</dbReference>
<feature type="transmembrane region" description="Helical" evidence="6">
    <location>
        <begin position="297"/>
        <end position="320"/>
    </location>
</feature>
<evidence type="ECO:0000256" key="1">
    <source>
        <dbReference type="ARBA" id="ARBA00004141"/>
    </source>
</evidence>
<feature type="transmembrane region" description="Helical" evidence="6">
    <location>
        <begin position="444"/>
        <end position="464"/>
    </location>
</feature>
<dbReference type="InterPro" id="IPR011701">
    <property type="entry name" value="MFS"/>
</dbReference>
<keyword evidence="4 6" id="KW-1133">Transmembrane helix</keyword>
<evidence type="ECO:0000256" key="5">
    <source>
        <dbReference type="ARBA" id="ARBA00023136"/>
    </source>
</evidence>
<dbReference type="SUPFAM" id="SSF103473">
    <property type="entry name" value="MFS general substrate transporter"/>
    <property type="match status" value="1"/>
</dbReference>
<evidence type="ECO:0000313" key="8">
    <source>
        <dbReference type="Proteomes" id="UP000503640"/>
    </source>
</evidence>
<dbReference type="GO" id="GO:0022857">
    <property type="term" value="F:transmembrane transporter activity"/>
    <property type="evidence" value="ECO:0007669"/>
    <property type="project" value="InterPro"/>
</dbReference>
<feature type="transmembrane region" description="Helical" evidence="6">
    <location>
        <begin position="21"/>
        <end position="47"/>
    </location>
</feature>
<proteinExistence type="predicted"/>
<comment type="subcellular location">
    <subcellularLocation>
        <location evidence="1">Membrane</location>
        <topology evidence="1">Multi-pass membrane protein</topology>
    </subcellularLocation>
</comment>